<dbReference type="PROSITE" id="PS50987">
    <property type="entry name" value="HTH_ARSR_2"/>
    <property type="match status" value="1"/>
</dbReference>
<gene>
    <name evidence="5" type="ORF">H8Z77_04160</name>
</gene>
<dbReference type="Gene3D" id="1.10.10.10">
    <property type="entry name" value="Winged helix-like DNA-binding domain superfamily/Winged helix DNA-binding domain"/>
    <property type="match status" value="1"/>
</dbReference>
<dbReference type="RefSeq" id="WP_186996270.1">
    <property type="nucleotide sequence ID" value="NZ_JACOQK010000001.1"/>
</dbReference>
<organism evidence="5 6">
    <name type="scientific">Clostridium facile</name>
    <dbReference type="NCBI Taxonomy" id="2763035"/>
    <lineage>
        <taxon>Bacteria</taxon>
        <taxon>Bacillati</taxon>
        <taxon>Bacillota</taxon>
        <taxon>Clostridia</taxon>
        <taxon>Eubacteriales</taxon>
        <taxon>Clostridiaceae</taxon>
        <taxon>Clostridium</taxon>
    </lineage>
</organism>
<dbReference type="PANTHER" id="PTHR33154:SF33">
    <property type="entry name" value="TRANSCRIPTIONAL REPRESSOR SDPR"/>
    <property type="match status" value="1"/>
</dbReference>
<evidence type="ECO:0000313" key="5">
    <source>
        <dbReference type="EMBL" id="MBC5787220.1"/>
    </source>
</evidence>
<dbReference type="CDD" id="cd00090">
    <property type="entry name" value="HTH_ARSR"/>
    <property type="match status" value="1"/>
</dbReference>
<dbReference type="SMART" id="SM00418">
    <property type="entry name" value="HTH_ARSR"/>
    <property type="match status" value="1"/>
</dbReference>
<dbReference type="InterPro" id="IPR011991">
    <property type="entry name" value="ArsR-like_HTH"/>
</dbReference>
<dbReference type="NCBIfam" id="NF033788">
    <property type="entry name" value="HTH_metalloreg"/>
    <property type="match status" value="1"/>
</dbReference>
<dbReference type="InterPro" id="IPR001845">
    <property type="entry name" value="HTH_ArsR_DNA-bd_dom"/>
</dbReference>
<protein>
    <submittedName>
        <fullName evidence="5">Winged helix-turn-helix transcriptional regulator</fullName>
    </submittedName>
</protein>
<evidence type="ECO:0000259" key="4">
    <source>
        <dbReference type="PROSITE" id="PS50987"/>
    </source>
</evidence>
<evidence type="ECO:0000256" key="2">
    <source>
        <dbReference type="ARBA" id="ARBA00023125"/>
    </source>
</evidence>
<dbReference type="InterPro" id="IPR036388">
    <property type="entry name" value="WH-like_DNA-bd_sf"/>
</dbReference>
<dbReference type="NCBIfam" id="NF033789">
    <property type="entry name" value="repress_SdpR"/>
    <property type="match status" value="1"/>
</dbReference>
<comment type="caution">
    <text evidence="5">The sequence shown here is derived from an EMBL/GenBank/DDBJ whole genome shotgun (WGS) entry which is preliminary data.</text>
</comment>
<evidence type="ECO:0000256" key="1">
    <source>
        <dbReference type="ARBA" id="ARBA00023015"/>
    </source>
</evidence>
<dbReference type="PRINTS" id="PR00778">
    <property type="entry name" value="HTHARSR"/>
</dbReference>
<dbReference type="InterPro" id="IPR047796">
    <property type="entry name" value="SdpR-like_repress"/>
</dbReference>
<dbReference type="InterPro" id="IPR036390">
    <property type="entry name" value="WH_DNA-bd_sf"/>
</dbReference>
<dbReference type="SUPFAM" id="SSF46785">
    <property type="entry name" value="Winged helix' DNA-binding domain"/>
    <property type="match status" value="1"/>
</dbReference>
<evidence type="ECO:0000256" key="3">
    <source>
        <dbReference type="ARBA" id="ARBA00023163"/>
    </source>
</evidence>
<dbReference type="InterPro" id="IPR051081">
    <property type="entry name" value="HTH_MetalResp_TranReg"/>
</dbReference>
<accession>A0ABR7IQ02</accession>
<proteinExistence type="predicted"/>
<reference evidence="5 6" key="1">
    <citation type="submission" date="2020-08" db="EMBL/GenBank/DDBJ databases">
        <title>Genome public.</title>
        <authorList>
            <person name="Liu C."/>
            <person name="Sun Q."/>
        </authorList>
    </citation>
    <scope>NUCLEOTIDE SEQUENCE [LARGE SCALE GENOMIC DNA]</scope>
    <source>
        <strain evidence="5 6">NSJ-27</strain>
    </source>
</reference>
<keyword evidence="6" id="KW-1185">Reference proteome</keyword>
<name>A0ABR7IQ02_9CLOT</name>
<sequence>MGFAETFKSLSDPVRRQILVLLKNGKLTAGEIASQFDMTHATISYHLSQLKKADLVLESKYKNFIYYEMNVSVLEEIILWISQFNGGDSNEKSE</sequence>
<dbReference type="EMBL" id="JACOQK010000001">
    <property type="protein sequence ID" value="MBC5787220.1"/>
    <property type="molecule type" value="Genomic_DNA"/>
</dbReference>
<dbReference type="Proteomes" id="UP000649151">
    <property type="component" value="Unassembled WGS sequence"/>
</dbReference>
<dbReference type="Pfam" id="PF01022">
    <property type="entry name" value="HTH_5"/>
    <property type="match status" value="1"/>
</dbReference>
<dbReference type="PANTHER" id="PTHR33154">
    <property type="entry name" value="TRANSCRIPTIONAL REGULATOR, ARSR FAMILY"/>
    <property type="match status" value="1"/>
</dbReference>
<keyword evidence="2" id="KW-0238">DNA-binding</keyword>
<keyword evidence="3" id="KW-0804">Transcription</keyword>
<feature type="domain" description="HTH arsR-type" evidence="4">
    <location>
        <begin position="1"/>
        <end position="89"/>
    </location>
</feature>
<keyword evidence="1" id="KW-0805">Transcription regulation</keyword>
<evidence type="ECO:0000313" key="6">
    <source>
        <dbReference type="Proteomes" id="UP000649151"/>
    </source>
</evidence>